<dbReference type="OMA" id="CEMDYIA"/>
<feature type="region of interest" description="Disordered" evidence="3">
    <location>
        <begin position="372"/>
        <end position="392"/>
    </location>
</feature>
<keyword evidence="7" id="KW-1185">Reference proteome</keyword>
<evidence type="ECO:0000313" key="7">
    <source>
        <dbReference type="Proteomes" id="UP000039324"/>
    </source>
</evidence>
<gene>
    <name evidence="6" type="ORF">PBRA_000569</name>
</gene>
<dbReference type="SUPFAM" id="SSF81631">
    <property type="entry name" value="PAP/OAS1 substrate-binding domain"/>
    <property type="match status" value="1"/>
</dbReference>
<feature type="compositionally biased region" description="Pro residues" evidence="3">
    <location>
        <begin position="374"/>
        <end position="383"/>
    </location>
</feature>
<dbReference type="GO" id="GO:0031123">
    <property type="term" value="P:RNA 3'-end processing"/>
    <property type="evidence" value="ECO:0007669"/>
    <property type="project" value="TreeGrafter"/>
</dbReference>
<dbReference type="GO" id="GO:0005730">
    <property type="term" value="C:nucleolus"/>
    <property type="evidence" value="ECO:0007669"/>
    <property type="project" value="TreeGrafter"/>
</dbReference>
<dbReference type="InterPro" id="IPR045862">
    <property type="entry name" value="Trf4-like"/>
</dbReference>
<feature type="domain" description="Poly(A) RNA polymerase mitochondrial-like central palm" evidence="5">
    <location>
        <begin position="108"/>
        <end position="213"/>
    </location>
</feature>
<reference evidence="6 7" key="1">
    <citation type="submission" date="2015-02" db="EMBL/GenBank/DDBJ databases">
        <authorList>
            <person name="Chooi Y.-H."/>
        </authorList>
    </citation>
    <scope>NUCLEOTIDE SEQUENCE [LARGE SCALE GENOMIC DNA]</scope>
    <source>
        <strain evidence="6">E3</strain>
    </source>
</reference>
<dbReference type="GO" id="GO:1990817">
    <property type="term" value="F:poly(A) RNA polymerase activity"/>
    <property type="evidence" value="ECO:0007669"/>
    <property type="project" value="InterPro"/>
</dbReference>
<dbReference type="Gene3D" id="3.30.460.10">
    <property type="entry name" value="Beta Polymerase, domain 2"/>
    <property type="match status" value="1"/>
</dbReference>
<sequence length="392" mass="42714">VASNDTSPCSSTINRCCGDDALPSVQRDAGALSSACAPVPVSNGAHTVLPRTGSTRPVGRRWSAGSVDCPQGNGAALNPAGIISVLRRSQDWQLTASLEIYVSRMKAIRENDTEHRQRAIHLLSVAVNHLFPTAVVLEAGSGPVGLHLAAPISDLDVVVLDGSDGRGGLARLYEHLTRDSAFSDVVYLSRASTPVVKMTLSGTMLSVDITWNAPYVAESLIFLLESIREHAMFGPIVMYVKYYLYMYGLGTPYHGGVGSFLLYLLVKSHLQVNHEACASSTGTCLRSFFEYYGYGFDVLRTCISVVRGGRLFNKRDRVHRGLFDPSALCVENPFDSATDVGRSAFNFAAVRRAFYWTSLHLTRSWKVDLTRVTPPKPVHPGPPSRLRHPSFA</sequence>
<organism evidence="6 7">
    <name type="scientific">Plasmodiophora brassicae</name>
    <name type="common">Clubroot disease agent</name>
    <dbReference type="NCBI Taxonomy" id="37360"/>
    <lineage>
        <taxon>Eukaryota</taxon>
        <taxon>Sar</taxon>
        <taxon>Rhizaria</taxon>
        <taxon>Endomyxa</taxon>
        <taxon>Phytomyxea</taxon>
        <taxon>Plasmodiophorida</taxon>
        <taxon>Plasmodiophoridae</taxon>
        <taxon>Plasmodiophora</taxon>
    </lineage>
</organism>
<evidence type="ECO:0000313" key="6">
    <source>
        <dbReference type="EMBL" id="CEO97224.1"/>
    </source>
</evidence>
<dbReference type="Proteomes" id="UP000039324">
    <property type="component" value="Unassembled WGS sequence"/>
</dbReference>
<dbReference type="GO" id="GO:0031499">
    <property type="term" value="C:TRAMP complex"/>
    <property type="evidence" value="ECO:0007669"/>
    <property type="project" value="TreeGrafter"/>
</dbReference>
<keyword evidence="1" id="KW-0479">Metal-binding</keyword>
<feature type="domain" description="PAP-associated" evidence="4">
    <location>
        <begin position="282"/>
        <end position="336"/>
    </location>
</feature>
<dbReference type="OrthoDB" id="273917at2759"/>
<feature type="non-terminal residue" evidence="6">
    <location>
        <position position="1"/>
    </location>
</feature>
<dbReference type="GO" id="GO:0043634">
    <property type="term" value="P:polyadenylation-dependent ncRNA catabolic process"/>
    <property type="evidence" value="ECO:0007669"/>
    <property type="project" value="TreeGrafter"/>
</dbReference>
<dbReference type="Gene3D" id="1.10.1410.10">
    <property type="match status" value="1"/>
</dbReference>
<dbReference type="EMBL" id="CDSF01000079">
    <property type="protein sequence ID" value="CEO97224.1"/>
    <property type="molecule type" value="Genomic_DNA"/>
</dbReference>
<dbReference type="PANTHER" id="PTHR23092">
    <property type="entry name" value="POLY(A) RNA POLYMERASE"/>
    <property type="match status" value="1"/>
</dbReference>
<evidence type="ECO:0000259" key="4">
    <source>
        <dbReference type="Pfam" id="PF03828"/>
    </source>
</evidence>
<accession>A0A0G4IPZ8</accession>
<dbReference type="GO" id="GO:0003729">
    <property type="term" value="F:mRNA binding"/>
    <property type="evidence" value="ECO:0007669"/>
    <property type="project" value="TreeGrafter"/>
</dbReference>
<evidence type="ECO:0000259" key="5">
    <source>
        <dbReference type="Pfam" id="PF22600"/>
    </source>
</evidence>
<proteinExistence type="predicted"/>
<dbReference type="Pfam" id="PF03828">
    <property type="entry name" value="PAP_assoc"/>
    <property type="match status" value="1"/>
</dbReference>
<protein>
    <submittedName>
        <fullName evidence="6">Uncharacterized protein</fullName>
    </submittedName>
</protein>
<evidence type="ECO:0000256" key="1">
    <source>
        <dbReference type="ARBA" id="ARBA00022723"/>
    </source>
</evidence>
<dbReference type="InterPro" id="IPR002058">
    <property type="entry name" value="PAP_assoc"/>
</dbReference>
<dbReference type="AlphaFoldDB" id="A0A0G4IPZ8"/>
<name>A0A0G4IPZ8_PLABS</name>
<dbReference type="PANTHER" id="PTHR23092:SF15">
    <property type="entry name" value="INACTIVE NON-CANONICAL POLY(A) RNA POLYMERASE PROTEIN TRF4-2-RELATED"/>
    <property type="match status" value="1"/>
</dbReference>
<keyword evidence="2" id="KW-0460">Magnesium</keyword>
<dbReference type="Pfam" id="PF22600">
    <property type="entry name" value="MTPAP-like_central"/>
    <property type="match status" value="1"/>
</dbReference>
<dbReference type="InterPro" id="IPR043519">
    <property type="entry name" value="NT_sf"/>
</dbReference>
<evidence type="ECO:0000256" key="2">
    <source>
        <dbReference type="ARBA" id="ARBA00022842"/>
    </source>
</evidence>
<dbReference type="CDD" id="cd05402">
    <property type="entry name" value="NT_PAP_TUTase"/>
    <property type="match status" value="1"/>
</dbReference>
<evidence type="ECO:0000256" key="3">
    <source>
        <dbReference type="SAM" id="MobiDB-lite"/>
    </source>
</evidence>
<dbReference type="SUPFAM" id="SSF81301">
    <property type="entry name" value="Nucleotidyltransferase"/>
    <property type="match status" value="1"/>
</dbReference>
<dbReference type="InterPro" id="IPR054708">
    <property type="entry name" value="MTPAP-like_central"/>
</dbReference>
<dbReference type="GO" id="GO:0046872">
    <property type="term" value="F:metal ion binding"/>
    <property type="evidence" value="ECO:0007669"/>
    <property type="project" value="UniProtKB-KW"/>
</dbReference>
<dbReference type="STRING" id="37360.A0A0G4IPZ8"/>